<dbReference type="Gene3D" id="1.20.5.340">
    <property type="match status" value="1"/>
</dbReference>
<dbReference type="GO" id="GO:0005794">
    <property type="term" value="C:Golgi apparatus"/>
    <property type="evidence" value="ECO:0007669"/>
    <property type="project" value="UniProtKB-SubCell"/>
</dbReference>
<evidence type="ECO:0000313" key="8">
    <source>
        <dbReference type="Proteomes" id="UP000237438"/>
    </source>
</evidence>
<keyword evidence="8" id="KW-1185">Reference proteome</keyword>
<evidence type="ECO:0000259" key="6">
    <source>
        <dbReference type="PROSITE" id="PS50913"/>
    </source>
</evidence>
<evidence type="ECO:0000313" key="7">
    <source>
        <dbReference type="EMBL" id="POS83007.1"/>
    </source>
</evidence>
<feature type="compositionally biased region" description="Basic and acidic residues" evidence="5">
    <location>
        <begin position="65"/>
        <end position="76"/>
    </location>
</feature>
<dbReference type="Proteomes" id="UP000237438">
    <property type="component" value="Unassembled WGS sequence"/>
</dbReference>
<sequence>MSSITPSQLLGNPQTVSKAKNSRKKKSGNQKTNGYSIKSPTETTINPSISKKDGSYKDEVDEESKEASKDQKLLEDGDMLRETNFLSSSKDVAIKSPRNEILGVDKADASMTLEAMSHQRESLLAEVEKFRKSLEDIQDRHLSDLDAIKRQHVEEISKIEAKHFDEISAIQKIHTNEIENLKTELNESNAAREVAETQYQNLLERVNTIKSSLGERFKADRQELADAKTQIEELEAQRDTFEDRVMELELKLKQLDREHQDSLDKISSLQNQLNLSKNDLSQLREDFAIQTRQLKDDVIAANEATNGWEMLAREERSVREGLEDRIKDLEEQISSQREALESAVLKRDTYLENLEALGKNIKDIQDAQKRELKQMVESYENQLRISDEHFQKAEARATEAELSRCSLQVELERLLPVEKELKEKNLLIGKLRHEAIVLNDHLTKALRFLKKAKPEDNIDRQIVTNHFLHFLALDRSDPKKFQVLQLIASLLNWTDEQKEQAGLTRPGTSSLSQRLPTTNFHRTPSTQSLSLELLNDVPTKKESLSDLWKGFLERSVDENESHDRNGSLSILSLPKTD</sequence>
<dbReference type="PANTHER" id="PTHR18921:SF2">
    <property type="entry name" value="THYROID RECEPTOR-INTERACTING PROTEIN 11"/>
    <property type="match status" value="1"/>
</dbReference>
<dbReference type="Pfam" id="PF10375">
    <property type="entry name" value="GRAB"/>
    <property type="match status" value="1"/>
</dbReference>
<dbReference type="InterPro" id="IPR000237">
    <property type="entry name" value="GRIP_dom"/>
</dbReference>
<feature type="region of interest" description="Disordered" evidence="5">
    <location>
        <begin position="557"/>
        <end position="577"/>
    </location>
</feature>
<dbReference type="GO" id="GO:0031267">
    <property type="term" value="F:small GTPase binding"/>
    <property type="evidence" value="ECO:0007669"/>
    <property type="project" value="TreeGrafter"/>
</dbReference>
<evidence type="ECO:0000256" key="3">
    <source>
        <dbReference type="ARBA" id="ARBA00023054"/>
    </source>
</evidence>
<dbReference type="EMBL" id="PEDP01001992">
    <property type="protein sequence ID" value="POS83007.1"/>
    <property type="molecule type" value="Genomic_DNA"/>
</dbReference>
<feature type="compositionally biased region" description="Polar residues" evidence="5">
    <location>
        <begin position="1"/>
        <end position="19"/>
    </location>
</feature>
<feature type="coiled-coil region" evidence="4">
    <location>
        <begin position="113"/>
        <end position="140"/>
    </location>
</feature>
<dbReference type="STRING" id="225359.A0A2S4PLW3"/>
<dbReference type="OrthoDB" id="425925at2759"/>
<keyword evidence="3 4" id="KW-0175">Coiled coil</keyword>
<evidence type="ECO:0000256" key="4">
    <source>
        <dbReference type="SAM" id="Coils"/>
    </source>
</evidence>
<feature type="coiled-coil region" evidence="4">
    <location>
        <begin position="312"/>
        <end position="396"/>
    </location>
</feature>
<organism evidence="7 8">
    <name type="scientific">Erysiphe pulchra</name>
    <dbReference type="NCBI Taxonomy" id="225359"/>
    <lineage>
        <taxon>Eukaryota</taxon>
        <taxon>Fungi</taxon>
        <taxon>Dikarya</taxon>
        <taxon>Ascomycota</taxon>
        <taxon>Pezizomycotina</taxon>
        <taxon>Leotiomycetes</taxon>
        <taxon>Erysiphales</taxon>
        <taxon>Erysiphaceae</taxon>
        <taxon>Erysiphe</taxon>
    </lineage>
</organism>
<feature type="region of interest" description="Disordered" evidence="5">
    <location>
        <begin position="1"/>
        <end position="76"/>
    </location>
</feature>
<comment type="caution">
    <text evidence="7">The sequence shown here is derived from an EMBL/GenBank/DDBJ whole genome shotgun (WGS) entry which is preliminary data.</text>
</comment>
<dbReference type="InterPro" id="IPR019459">
    <property type="entry name" value="GRAB"/>
</dbReference>
<name>A0A2S4PLW3_9PEZI</name>
<proteinExistence type="predicted"/>
<feature type="coiled-coil region" evidence="4">
    <location>
        <begin position="171"/>
        <end position="286"/>
    </location>
</feature>
<comment type="subcellular location">
    <subcellularLocation>
        <location evidence="1">Golgi apparatus</location>
    </subcellularLocation>
</comment>
<feature type="compositionally biased region" description="Polar residues" evidence="5">
    <location>
        <begin position="29"/>
        <end position="49"/>
    </location>
</feature>
<gene>
    <name evidence="7" type="ORF">EPUL_004534</name>
</gene>
<accession>A0A2S4PLW3</accession>
<dbReference type="PANTHER" id="PTHR18921">
    <property type="entry name" value="MYOSIN HEAVY CHAIN - RELATED"/>
    <property type="match status" value="1"/>
</dbReference>
<feature type="domain" description="GRIP" evidence="6">
    <location>
        <begin position="453"/>
        <end position="504"/>
    </location>
</feature>
<dbReference type="Gene3D" id="1.20.5.170">
    <property type="match status" value="1"/>
</dbReference>
<reference evidence="7 8" key="1">
    <citation type="submission" date="2017-10" db="EMBL/GenBank/DDBJ databases">
        <title>Development of genomic resources for the powdery mildew, Erysiphe pulchra.</title>
        <authorList>
            <person name="Wadl P.A."/>
            <person name="Mack B.M."/>
            <person name="Moore G."/>
            <person name="Beltz S.B."/>
        </authorList>
    </citation>
    <scope>NUCLEOTIDE SEQUENCE [LARGE SCALE GENOMIC DNA]</scope>
    <source>
        <strain evidence="7">Cflorida</strain>
    </source>
</reference>
<evidence type="ECO:0000256" key="1">
    <source>
        <dbReference type="ARBA" id="ARBA00004555"/>
    </source>
</evidence>
<evidence type="ECO:0000256" key="2">
    <source>
        <dbReference type="ARBA" id="ARBA00023034"/>
    </source>
</evidence>
<dbReference type="AlphaFoldDB" id="A0A2S4PLW3"/>
<dbReference type="GO" id="GO:0007030">
    <property type="term" value="P:Golgi organization"/>
    <property type="evidence" value="ECO:0007669"/>
    <property type="project" value="TreeGrafter"/>
</dbReference>
<dbReference type="PROSITE" id="PS50913">
    <property type="entry name" value="GRIP"/>
    <property type="match status" value="1"/>
</dbReference>
<evidence type="ECO:0000256" key="5">
    <source>
        <dbReference type="SAM" id="MobiDB-lite"/>
    </source>
</evidence>
<dbReference type="SUPFAM" id="SSF57997">
    <property type="entry name" value="Tropomyosin"/>
    <property type="match status" value="1"/>
</dbReference>
<feature type="non-terminal residue" evidence="7">
    <location>
        <position position="577"/>
    </location>
</feature>
<protein>
    <recommendedName>
        <fullName evidence="6">GRIP domain-containing protein</fullName>
    </recommendedName>
</protein>
<keyword evidence="2" id="KW-0333">Golgi apparatus</keyword>
<dbReference type="GO" id="GO:0006888">
    <property type="term" value="P:endoplasmic reticulum to Golgi vesicle-mediated transport"/>
    <property type="evidence" value="ECO:0007669"/>
    <property type="project" value="TreeGrafter"/>
</dbReference>